<dbReference type="PANTHER" id="PTHR46517">
    <property type="entry name" value="FRUCTOSE-2,6-BISPHOSPHATASE TIGAR"/>
    <property type="match status" value="1"/>
</dbReference>
<dbReference type="SMART" id="SM00855">
    <property type="entry name" value="PGAM"/>
    <property type="match status" value="1"/>
</dbReference>
<reference evidence="4 5" key="1">
    <citation type="submission" date="2019-12" db="EMBL/GenBank/DDBJ databases">
        <title>Paenibacillus sp. nov., an endophytic bacterium isolated from the stem of Dendrobium.</title>
        <authorList>
            <person name="Zhao R."/>
        </authorList>
    </citation>
    <scope>NUCLEOTIDE SEQUENCE [LARGE SCALE GENOMIC DNA]</scope>
    <source>
        <strain evidence="4 5">HJL G12</strain>
    </source>
</reference>
<dbReference type="GO" id="GO:0043456">
    <property type="term" value="P:regulation of pentose-phosphate shunt"/>
    <property type="evidence" value="ECO:0007669"/>
    <property type="project" value="TreeGrafter"/>
</dbReference>
<dbReference type="GO" id="GO:0045820">
    <property type="term" value="P:negative regulation of glycolytic process"/>
    <property type="evidence" value="ECO:0007669"/>
    <property type="project" value="TreeGrafter"/>
</dbReference>
<organism evidence="4 5">
    <name type="scientific">Paenibacillus dendrobii</name>
    <dbReference type="NCBI Taxonomy" id="2691084"/>
    <lineage>
        <taxon>Bacteria</taxon>
        <taxon>Bacillati</taxon>
        <taxon>Bacillota</taxon>
        <taxon>Bacilli</taxon>
        <taxon>Bacillales</taxon>
        <taxon>Paenibacillaceae</taxon>
        <taxon>Paenibacillus</taxon>
    </lineage>
</organism>
<feature type="active site" description="Tele-phosphohistidine intermediate" evidence="2">
    <location>
        <position position="9"/>
    </location>
</feature>
<dbReference type="InterPro" id="IPR051695">
    <property type="entry name" value="Phosphoglycerate_Mutase"/>
</dbReference>
<sequence>MTTIGWVRHGITDWNVARRAQGQTDVPLNDTGRAQARALAERFKHETWDAVYTSDLSRARETAETIAKAMGIPVHADERLREMACGKMEGTTEDERIRMWGEDWNEMDLGVETDESMIRRGMGAVQDICLQFPGRRVLVVSHGALISTLLPVLVPGMCEREHLHNTSVTLVRQLDEEWVCDLYNCRRHLDAVNL</sequence>
<dbReference type="InterPro" id="IPR013078">
    <property type="entry name" value="His_Pase_superF_clade-1"/>
</dbReference>
<dbReference type="RefSeq" id="WP_160496787.1">
    <property type="nucleotide sequence ID" value="NZ_WUBI01000001.1"/>
</dbReference>
<dbReference type="Pfam" id="PF00300">
    <property type="entry name" value="His_Phos_1"/>
    <property type="match status" value="1"/>
</dbReference>
<dbReference type="CDD" id="cd07067">
    <property type="entry name" value="HP_PGM_like"/>
    <property type="match status" value="1"/>
</dbReference>
<proteinExistence type="predicted"/>
<dbReference type="Proteomes" id="UP000460318">
    <property type="component" value="Unassembled WGS sequence"/>
</dbReference>
<dbReference type="Gene3D" id="3.40.50.1240">
    <property type="entry name" value="Phosphoglycerate mutase-like"/>
    <property type="match status" value="1"/>
</dbReference>
<dbReference type="GO" id="GO:0005829">
    <property type="term" value="C:cytosol"/>
    <property type="evidence" value="ECO:0007669"/>
    <property type="project" value="TreeGrafter"/>
</dbReference>
<gene>
    <name evidence="4" type="ORF">GRF59_06435</name>
</gene>
<accession>A0A7X3LGJ1</accession>
<comment type="caution">
    <text evidence="4">The sequence shown here is derived from an EMBL/GenBank/DDBJ whole genome shotgun (WGS) entry which is preliminary data.</text>
</comment>
<evidence type="ECO:0000313" key="5">
    <source>
        <dbReference type="Proteomes" id="UP000460318"/>
    </source>
</evidence>
<evidence type="ECO:0000256" key="1">
    <source>
        <dbReference type="ARBA" id="ARBA00022801"/>
    </source>
</evidence>
<keyword evidence="1" id="KW-0378">Hydrolase</keyword>
<feature type="active site" description="Proton donor/acceptor" evidence="2">
    <location>
        <position position="82"/>
    </location>
</feature>
<dbReference type="AlphaFoldDB" id="A0A7X3LGJ1"/>
<name>A0A7X3LGJ1_9BACL</name>
<dbReference type="GO" id="GO:0004331">
    <property type="term" value="F:fructose-2,6-bisphosphate 2-phosphatase activity"/>
    <property type="evidence" value="ECO:0007669"/>
    <property type="project" value="TreeGrafter"/>
</dbReference>
<keyword evidence="5" id="KW-1185">Reference proteome</keyword>
<protein>
    <submittedName>
        <fullName evidence="4">Histidine phosphatase family protein</fullName>
    </submittedName>
</protein>
<feature type="binding site" evidence="3">
    <location>
        <begin position="8"/>
        <end position="15"/>
    </location>
    <ligand>
        <name>substrate</name>
    </ligand>
</feature>
<feature type="binding site" evidence="3">
    <location>
        <position position="58"/>
    </location>
    <ligand>
        <name>substrate</name>
    </ligand>
</feature>
<dbReference type="InterPro" id="IPR029033">
    <property type="entry name" value="His_PPase_superfam"/>
</dbReference>
<evidence type="ECO:0000256" key="3">
    <source>
        <dbReference type="PIRSR" id="PIRSR613078-2"/>
    </source>
</evidence>
<evidence type="ECO:0000256" key="2">
    <source>
        <dbReference type="PIRSR" id="PIRSR613078-1"/>
    </source>
</evidence>
<evidence type="ECO:0000313" key="4">
    <source>
        <dbReference type="EMBL" id="MWV43265.1"/>
    </source>
</evidence>
<dbReference type="EMBL" id="WUBI01000001">
    <property type="protein sequence ID" value="MWV43265.1"/>
    <property type="molecule type" value="Genomic_DNA"/>
</dbReference>
<dbReference type="SUPFAM" id="SSF53254">
    <property type="entry name" value="Phosphoglycerate mutase-like"/>
    <property type="match status" value="1"/>
</dbReference>
<dbReference type="PANTHER" id="PTHR46517:SF1">
    <property type="entry name" value="FRUCTOSE-2,6-BISPHOSPHATASE TIGAR"/>
    <property type="match status" value="1"/>
</dbReference>